<name>A7I181_CAMHC</name>
<accession>A7I181</accession>
<dbReference type="Proteomes" id="UP000002407">
    <property type="component" value="Chromosome"/>
</dbReference>
<keyword evidence="2" id="KW-0812">Transmembrane</keyword>
<evidence type="ECO:0000313" key="3">
    <source>
        <dbReference type="EMBL" id="ABS52261.1"/>
    </source>
</evidence>
<dbReference type="RefSeq" id="WP_012108559.1">
    <property type="nucleotide sequence ID" value="NC_009714.1"/>
</dbReference>
<gene>
    <name evidence="3" type="ordered locus">CHAB381_0691</name>
</gene>
<keyword evidence="2" id="KW-1133">Transmembrane helix</keyword>
<protein>
    <submittedName>
        <fullName evidence="3">Putative periplasmic protein</fullName>
    </submittedName>
</protein>
<dbReference type="KEGG" id="cha:CHAB381_0691"/>
<organism evidence="3 4">
    <name type="scientific">Campylobacter hominis (strain ATCC BAA-381 / DSM 21671 / CCUG 45161 / LMG 19568 / NCTC 13146 / CH001A)</name>
    <dbReference type="NCBI Taxonomy" id="360107"/>
    <lineage>
        <taxon>Bacteria</taxon>
        <taxon>Pseudomonadati</taxon>
        <taxon>Campylobacterota</taxon>
        <taxon>Epsilonproteobacteria</taxon>
        <taxon>Campylobacterales</taxon>
        <taxon>Campylobacteraceae</taxon>
        <taxon>Campylobacter</taxon>
    </lineage>
</organism>
<proteinExistence type="predicted"/>
<dbReference type="eggNOG" id="COG0810">
    <property type="taxonomic scope" value="Bacteria"/>
</dbReference>
<dbReference type="STRING" id="360107.CHAB381_0691"/>
<keyword evidence="2" id="KW-0472">Membrane</keyword>
<feature type="region of interest" description="Disordered" evidence="1">
    <location>
        <begin position="122"/>
        <end position="191"/>
    </location>
</feature>
<dbReference type="OrthoDB" id="5363395at2"/>
<feature type="compositionally biased region" description="Basic and acidic residues" evidence="1">
    <location>
        <begin position="122"/>
        <end position="150"/>
    </location>
</feature>
<reference evidence="4" key="1">
    <citation type="submission" date="2007-07" db="EMBL/GenBank/DDBJ databases">
        <title>Complete genome sequence of Campylobacter hominis ATCC BAA-381, a commensal isolated from the human gastrointestinal tract.</title>
        <authorList>
            <person name="Fouts D.E."/>
            <person name="Mongodin E.F."/>
            <person name="Puiu D."/>
            <person name="Sebastian Y."/>
            <person name="Miller W.G."/>
            <person name="Mandrell R.E."/>
            <person name="Nelson K.E."/>
        </authorList>
    </citation>
    <scope>NUCLEOTIDE SEQUENCE [LARGE SCALE GENOMIC DNA]</scope>
    <source>
        <strain evidence="4">ATCC BAA-381 / LMG 19568 / NCTC 13146 / CH001A</strain>
    </source>
</reference>
<dbReference type="HOGENOM" id="CLU_1029275_0_0_7"/>
<sequence length="288" mass="32664">MRNFSNIGAKFDNFTSFLLATLIYFLAILLLIFKATFHDLNQNFTDDKNAFMDIIAIDIDEGVPTRTAKEVADSQESEAVKTLPQEKIELENLKVQKKPEPKVEQKPIEKVEENIVKPEQKEIEEIKPEKKEIKPESKEEAKDQESKKQNLNDLFAATTSNNEKLTKATSEVKSKKTGAKQSKGAISDKDAGKSQLTGIYDAFKGGVRKKLTTLWSRYNGGSNNDALVSITISADGKLKSYEILELSYDSEFNQKLRDFMESLYNQDFPKPPNNEEYTFSKLKLNTQL</sequence>
<keyword evidence="4" id="KW-1185">Reference proteome</keyword>
<dbReference type="SUPFAM" id="SSF74653">
    <property type="entry name" value="TolA/TonB C-terminal domain"/>
    <property type="match status" value="1"/>
</dbReference>
<dbReference type="AlphaFoldDB" id="A7I181"/>
<feature type="compositionally biased region" description="Polar residues" evidence="1">
    <location>
        <begin position="151"/>
        <end position="163"/>
    </location>
</feature>
<evidence type="ECO:0000313" key="4">
    <source>
        <dbReference type="Proteomes" id="UP000002407"/>
    </source>
</evidence>
<feature type="transmembrane region" description="Helical" evidence="2">
    <location>
        <begin position="14"/>
        <end position="33"/>
    </location>
</feature>
<evidence type="ECO:0000256" key="1">
    <source>
        <dbReference type="SAM" id="MobiDB-lite"/>
    </source>
</evidence>
<dbReference type="Pfam" id="PF13103">
    <property type="entry name" value="TonB_2"/>
    <property type="match status" value="1"/>
</dbReference>
<feature type="compositionally biased region" description="Basic and acidic residues" evidence="1">
    <location>
        <begin position="164"/>
        <end position="174"/>
    </location>
</feature>
<evidence type="ECO:0000256" key="2">
    <source>
        <dbReference type="SAM" id="Phobius"/>
    </source>
</evidence>
<dbReference type="EMBL" id="CP000776">
    <property type="protein sequence ID" value="ABS52261.1"/>
    <property type="molecule type" value="Genomic_DNA"/>
</dbReference>
<dbReference type="Gene3D" id="3.30.1150.10">
    <property type="match status" value="1"/>
</dbReference>